<dbReference type="Proteomes" id="UP000179252">
    <property type="component" value="Unassembled WGS sequence"/>
</dbReference>
<dbReference type="AlphaFoldDB" id="A0A1F5FZD4"/>
<evidence type="ECO:0000313" key="1">
    <source>
        <dbReference type="EMBL" id="OGD84966.1"/>
    </source>
</evidence>
<name>A0A1F5FZD4_9BACT</name>
<gene>
    <name evidence="1" type="ORF">A2165_04540</name>
</gene>
<dbReference type="SUPFAM" id="SSF53850">
    <property type="entry name" value="Periplasmic binding protein-like II"/>
    <property type="match status" value="1"/>
</dbReference>
<dbReference type="PANTHER" id="PTHR43649">
    <property type="entry name" value="ARABINOSE-BINDING PROTEIN-RELATED"/>
    <property type="match status" value="1"/>
</dbReference>
<dbReference type="EMBL" id="MFAU01000005">
    <property type="protein sequence ID" value="OGD84966.1"/>
    <property type="molecule type" value="Genomic_DNA"/>
</dbReference>
<accession>A0A1F5FZD4</accession>
<comment type="caution">
    <text evidence="1">The sequence shown here is derived from an EMBL/GenBank/DDBJ whole genome shotgun (WGS) entry which is preliminary data.</text>
</comment>
<dbReference type="PANTHER" id="PTHR43649:SF12">
    <property type="entry name" value="DIACETYLCHITOBIOSE BINDING PROTEIN DASA"/>
    <property type="match status" value="1"/>
</dbReference>
<evidence type="ECO:0000313" key="2">
    <source>
        <dbReference type="Proteomes" id="UP000179252"/>
    </source>
</evidence>
<protein>
    <recommendedName>
        <fullName evidence="3">ABC transporter substrate-binding protein</fullName>
    </recommendedName>
</protein>
<dbReference type="InterPro" id="IPR006059">
    <property type="entry name" value="SBP"/>
</dbReference>
<organism evidence="1 2">
    <name type="scientific">Candidatus Curtissbacteria bacterium RBG_13_40_7</name>
    <dbReference type="NCBI Taxonomy" id="1797706"/>
    <lineage>
        <taxon>Bacteria</taxon>
        <taxon>Candidatus Curtissiibacteriota</taxon>
    </lineage>
</organism>
<evidence type="ECO:0008006" key="3">
    <source>
        <dbReference type="Google" id="ProtNLM"/>
    </source>
</evidence>
<proteinExistence type="predicted"/>
<reference evidence="1 2" key="1">
    <citation type="journal article" date="2016" name="Nat. Commun.">
        <title>Thousands of microbial genomes shed light on interconnected biogeochemical processes in an aquifer system.</title>
        <authorList>
            <person name="Anantharaman K."/>
            <person name="Brown C.T."/>
            <person name="Hug L.A."/>
            <person name="Sharon I."/>
            <person name="Castelle C.J."/>
            <person name="Probst A.J."/>
            <person name="Thomas B.C."/>
            <person name="Singh A."/>
            <person name="Wilkins M.J."/>
            <person name="Karaoz U."/>
            <person name="Brodie E.L."/>
            <person name="Williams K.H."/>
            <person name="Hubbard S.S."/>
            <person name="Banfield J.F."/>
        </authorList>
    </citation>
    <scope>NUCLEOTIDE SEQUENCE [LARGE SCALE GENOMIC DNA]</scope>
</reference>
<dbReference type="Gene3D" id="3.40.190.10">
    <property type="entry name" value="Periplasmic binding protein-like II"/>
    <property type="match status" value="1"/>
</dbReference>
<dbReference type="PROSITE" id="PS51257">
    <property type="entry name" value="PROKAR_LIPOPROTEIN"/>
    <property type="match status" value="1"/>
</dbReference>
<dbReference type="InterPro" id="IPR050490">
    <property type="entry name" value="Bact_solute-bd_prot1"/>
</dbReference>
<sequence>MPIFRPKYIFIILSVLVFGFVLSGCSLLDRFKKEEQITLQYWGLWESATSINQVVSDFKNEHPNIDIEYVKKPVQQYRESLQSQIQSGSGPDIFRFHNTWTLMLEDILAPVPSDVVSAKQFKEEFYPTVFNDLRNSNKEFAGVPLEIDGLGLYWNEDIFQAAGISQPPSTWQELAQIAARLTVRDQAGNITTAGIALGTASNVDHFSDILGLMMLQNGGDLKSPTDKASIDALDYYTNFAQGENRVWDETMPSSTIAFVGGNLAMYFGPSWRAIEIKNSFPLLNFKVAPVPQLEGGRIGWASYWAEGVSAKSTHQKEAWEFVKFLQQEENLKKLYGEAAKSPGRFFGEPYPKVSMASGLLPDPIVGAFISDAPYMRSFPMASRTFDNGLNDQIIKAYEDATNSVLRGASPQSALETAAKNITNIFNRFQTGSTQ</sequence>
<dbReference type="Pfam" id="PF01547">
    <property type="entry name" value="SBP_bac_1"/>
    <property type="match status" value="1"/>
</dbReference>